<dbReference type="InterPro" id="IPR012899">
    <property type="entry name" value="LTXXQ"/>
</dbReference>
<protein>
    <submittedName>
        <fullName evidence="2">Putative secreted protein</fullName>
    </submittedName>
</protein>
<dbReference type="AlphaFoldDB" id="A0A1B7HHX9"/>
<dbReference type="Pfam" id="PF07813">
    <property type="entry name" value="LTXXQ"/>
    <property type="match status" value="1"/>
</dbReference>
<keyword evidence="1" id="KW-0732">Signal</keyword>
<feature type="signal peptide" evidence="1">
    <location>
        <begin position="1"/>
        <end position="22"/>
    </location>
</feature>
<dbReference type="Proteomes" id="UP000078286">
    <property type="component" value="Unassembled WGS sequence"/>
</dbReference>
<evidence type="ECO:0000313" key="3">
    <source>
        <dbReference type="Proteomes" id="UP000078286"/>
    </source>
</evidence>
<name>A0A1B7HHX9_9ENTR</name>
<accession>A0A1B7HHX9</accession>
<comment type="caution">
    <text evidence="2">The sequence shown here is derived from an EMBL/GenBank/DDBJ whole genome shotgun (WGS) entry which is preliminary data.</text>
</comment>
<reference evidence="2 3" key="1">
    <citation type="submission" date="2016-04" db="EMBL/GenBank/DDBJ databases">
        <title>ATOL: Assembling a taxonomically balanced genome-scale reconstruction of the evolutionary history of the Enterobacteriaceae.</title>
        <authorList>
            <person name="Plunkett G.III."/>
            <person name="Neeno-Eckwall E.C."/>
            <person name="Glasner J.D."/>
            <person name="Perna N.T."/>
        </authorList>
    </citation>
    <scope>NUCLEOTIDE SEQUENCE [LARGE SCALE GENOMIC DNA]</scope>
    <source>
        <strain evidence="2 3">ATCC 51607</strain>
    </source>
</reference>
<feature type="chain" id="PRO_5008592970" evidence="1">
    <location>
        <begin position="23"/>
        <end position="133"/>
    </location>
</feature>
<dbReference type="PATRIC" id="fig|1354255.3.peg.4004"/>
<proteinExistence type="predicted"/>
<gene>
    <name evidence="2" type="ORF">M979_3886</name>
</gene>
<organism evidence="2 3">
    <name type="scientific">Buttiauxella noackiae ATCC 51607</name>
    <dbReference type="NCBI Taxonomy" id="1354255"/>
    <lineage>
        <taxon>Bacteria</taxon>
        <taxon>Pseudomonadati</taxon>
        <taxon>Pseudomonadota</taxon>
        <taxon>Gammaproteobacteria</taxon>
        <taxon>Enterobacterales</taxon>
        <taxon>Enterobacteriaceae</taxon>
        <taxon>Buttiauxella</taxon>
    </lineage>
</organism>
<dbReference type="Gene3D" id="1.20.120.1490">
    <property type="match status" value="1"/>
</dbReference>
<dbReference type="GO" id="GO:0042597">
    <property type="term" value="C:periplasmic space"/>
    <property type="evidence" value="ECO:0007669"/>
    <property type="project" value="InterPro"/>
</dbReference>
<keyword evidence="3" id="KW-1185">Reference proteome</keyword>
<dbReference type="EMBL" id="LXEO01000064">
    <property type="protein sequence ID" value="OAT15173.1"/>
    <property type="molecule type" value="Genomic_DNA"/>
</dbReference>
<evidence type="ECO:0000313" key="2">
    <source>
        <dbReference type="EMBL" id="OAT15173.1"/>
    </source>
</evidence>
<evidence type="ECO:0000256" key="1">
    <source>
        <dbReference type="SAM" id="SignalP"/>
    </source>
</evidence>
<sequence>MKKVFKIATLMTVLAFSGMAVASSATETLPQDSLAKQLNFSPEQTQKVKALREDAQKEIGKINTDALTQDAIVDMFHSGVWDDSAAKKQLNAIGDIQSKVRYQRAKYLFNVSQVLTMEQKKQLQQMLIEKQLY</sequence>
<dbReference type="RefSeq" id="WP_064556102.1">
    <property type="nucleotide sequence ID" value="NZ_LXEO01000064.1"/>
</dbReference>